<evidence type="ECO:0000259" key="1">
    <source>
        <dbReference type="Pfam" id="PF13843"/>
    </source>
</evidence>
<dbReference type="Pfam" id="PF13843">
    <property type="entry name" value="DDE_Tnp_1_7"/>
    <property type="match status" value="1"/>
</dbReference>
<comment type="caution">
    <text evidence="2">The sequence shown here is derived from an EMBL/GenBank/DDBJ whole genome shotgun (WGS) entry which is preliminary data.</text>
</comment>
<name>A0AAE1D159_9GAST</name>
<feature type="domain" description="PiggyBac transposable element-derived protein" evidence="1">
    <location>
        <begin position="19"/>
        <end position="121"/>
    </location>
</feature>
<organism evidence="2 3">
    <name type="scientific">Elysia crispata</name>
    <name type="common">lettuce slug</name>
    <dbReference type="NCBI Taxonomy" id="231223"/>
    <lineage>
        <taxon>Eukaryota</taxon>
        <taxon>Metazoa</taxon>
        <taxon>Spiralia</taxon>
        <taxon>Lophotrochozoa</taxon>
        <taxon>Mollusca</taxon>
        <taxon>Gastropoda</taxon>
        <taxon>Heterobranchia</taxon>
        <taxon>Euthyneura</taxon>
        <taxon>Panpulmonata</taxon>
        <taxon>Sacoglossa</taxon>
        <taxon>Placobranchoidea</taxon>
        <taxon>Plakobranchidae</taxon>
        <taxon>Elysia</taxon>
    </lineage>
</organism>
<dbReference type="PANTHER" id="PTHR46599">
    <property type="entry name" value="PIGGYBAC TRANSPOSABLE ELEMENT-DERIVED PROTEIN 4"/>
    <property type="match status" value="1"/>
</dbReference>
<dbReference type="PANTHER" id="PTHR46599:SF3">
    <property type="entry name" value="PIGGYBAC TRANSPOSABLE ELEMENT-DERIVED PROTEIN 4"/>
    <property type="match status" value="1"/>
</dbReference>
<accession>A0AAE1D159</accession>
<sequence>MAREKQTDGEAGVLRRAAEGKFACGTLWSNRKGVPYDLRSKKLKKSELDFRRSDDFMCMKYLDKKEVYLLSIAHTAENVNSGKRKKRTQKPIIKPAVVHDYMKGVDQFDQLLMNYNFNKKKHEMMEKGSHSSQAPHESASFLCAQYKRAEEAVHPEAGGAAPRPHHT</sequence>
<gene>
    <name evidence="2" type="ORF">RRG08_037246</name>
</gene>
<reference evidence="2" key="1">
    <citation type="journal article" date="2023" name="G3 (Bethesda)">
        <title>A reference genome for the long-term kleptoplast-retaining sea slug Elysia crispata morphotype clarki.</title>
        <authorList>
            <person name="Eastman K.E."/>
            <person name="Pendleton A.L."/>
            <person name="Shaikh M.A."/>
            <person name="Suttiyut T."/>
            <person name="Ogas R."/>
            <person name="Tomko P."/>
            <person name="Gavelis G."/>
            <person name="Widhalm J.R."/>
            <person name="Wisecaver J.H."/>
        </authorList>
    </citation>
    <scope>NUCLEOTIDE SEQUENCE</scope>
    <source>
        <strain evidence="2">ECLA1</strain>
    </source>
</reference>
<dbReference type="AlphaFoldDB" id="A0AAE1D159"/>
<proteinExistence type="predicted"/>
<protein>
    <recommendedName>
        <fullName evidence="1">PiggyBac transposable element-derived protein domain-containing protein</fullName>
    </recommendedName>
</protein>
<evidence type="ECO:0000313" key="3">
    <source>
        <dbReference type="Proteomes" id="UP001283361"/>
    </source>
</evidence>
<dbReference type="InterPro" id="IPR029526">
    <property type="entry name" value="PGBD"/>
</dbReference>
<evidence type="ECO:0000313" key="2">
    <source>
        <dbReference type="EMBL" id="KAK3750805.1"/>
    </source>
</evidence>
<keyword evidence="3" id="KW-1185">Reference proteome</keyword>
<dbReference type="EMBL" id="JAWDGP010005847">
    <property type="protein sequence ID" value="KAK3750805.1"/>
    <property type="molecule type" value="Genomic_DNA"/>
</dbReference>
<dbReference type="Proteomes" id="UP001283361">
    <property type="component" value="Unassembled WGS sequence"/>
</dbReference>